<gene>
    <name evidence="1" type="ORF">ABR189_06650</name>
</gene>
<evidence type="ECO:0000313" key="1">
    <source>
        <dbReference type="EMBL" id="MET6997039.1"/>
    </source>
</evidence>
<dbReference type="PANTHER" id="PTHR34822">
    <property type="entry name" value="GRPB DOMAIN PROTEIN (AFU_ORTHOLOGUE AFUA_1G01530)"/>
    <property type="match status" value="1"/>
</dbReference>
<dbReference type="InterPro" id="IPR043519">
    <property type="entry name" value="NT_sf"/>
</dbReference>
<proteinExistence type="predicted"/>
<comment type="caution">
    <text evidence="1">The sequence shown here is derived from an EMBL/GenBank/DDBJ whole genome shotgun (WGS) entry which is preliminary data.</text>
</comment>
<sequence>MKITFEQYHPFWKQVFDDLKKELAQEIGFLEPQIEHIGSTSVEGLSAKPIIDILVGVKNEEDLDLIPPVLMRKDYVYYEKYNKEMPYRRFFVKLKQPPQSLSLPVHIRPADTIPEELHNHALRVAHIHVMLLDTEHWIRHIAFRDYLRTHPEVKEEYQQLKEKLSIQEWKDGNEYNEAKDVFLKREEQKAINWYHQLPR</sequence>
<accession>A0ABV2T4I3</accession>
<reference evidence="1 2" key="1">
    <citation type="submission" date="2024-06" db="EMBL/GenBank/DDBJ databases">
        <title>Chitinophaga defluvii sp. nov., isolated from municipal sewage.</title>
        <authorList>
            <person name="Zhang L."/>
        </authorList>
    </citation>
    <scope>NUCLEOTIDE SEQUENCE [LARGE SCALE GENOMIC DNA]</scope>
    <source>
        <strain evidence="1 2">H8</strain>
    </source>
</reference>
<dbReference type="EMBL" id="JBEXAC010000001">
    <property type="protein sequence ID" value="MET6997039.1"/>
    <property type="molecule type" value="Genomic_DNA"/>
</dbReference>
<dbReference type="PANTHER" id="PTHR34822:SF1">
    <property type="entry name" value="GRPB FAMILY PROTEIN"/>
    <property type="match status" value="1"/>
</dbReference>
<dbReference type="Pfam" id="PF04229">
    <property type="entry name" value="GrpB"/>
    <property type="match status" value="2"/>
</dbReference>
<dbReference type="SUPFAM" id="SSF81301">
    <property type="entry name" value="Nucleotidyltransferase"/>
    <property type="match status" value="1"/>
</dbReference>
<dbReference type="Gene3D" id="3.30.460.10">
    <property type="entry name" value="Beta Polymerase, domain 2"/>
    <property type="match status" value="1"/>
</dbReference>
<organism evidence="1 2">
    <name type="scientific">Chitinophaga defluvii</name>
    <dbReference type="NCBI Taxonomy" id="3163343"/>
    <lineage>
        <taxon>Bacteria</taxon>
        <taxon>Pseudomonadati</taxon>
        <taxon>Bacteroidota</taxon>
        <taxon>Chitinophagia</taxon>
        <taxon>Chitinophagales</taxon>
        <taxon>Chitinophagaceae</taxon>
        <taxon>Chitinophaga</taxon>
    </lineage>
</organism>
<dbReference type="Proteomes" id="UP001549749">
    <property type="component" value="Unassembled WGS sequence"/>
</dbReference>
<dbReference type="InterPro" id="IPR007344">
    <property type="entry name" value="GrpB/CoaE"/>
</dbReference>
<protein>
    <submittedName>
        <fullName evidence="1">GrpB family protein</fullName>
    </submittedName>
</protein>
<keyword evidence="2" id="KW-1185">Reference proteome</keyword>
<evidence type="ECO:0000313" key="2">
    <source>
        <dbReference type="Proteomes" id="UP001549749"/>
    </source>
</evidence>
<dbReference type="RefSeq" id="WP_354659680.1">
    <property type="nucleotide sequence ID" value="NZ_JBEXAC010000001.1"/>
</dbReference>
<name>A0ABV2T4I3_9BACT</name>